<evidence type="ECO:0000313" key="2">
    <source>
        <dbReference type="EMBL" id="SFL27071.1"/>
    </source>
</evidence>
<dbReference type="PANTHER" id="PTHR43384:SF10">
    <property type="entry name" value="ATPASE INVOLVED IN CHROMOSOME PARTITIONING, PARA_MIND FAMILY"/>
    <property type="match status" value="1"/>
</dbReference>
<dbReference type="GO" id="GO:0005829">
    <property type="term" value="C:cytosol"/>
    <property type="evidence" value="ECO:0007669"/>
    <property type="project" value="TreeGrafter"/>
</dbReference>
<dbReference type="Gene3D" id="3.40.50.300">
    <property type="entry name" value="P-loop containing nucleotide triphosphate hydrolases"/>
    <property type="match status" value="1"/>
</dbReference>
<gene>
    <name evidence="2" type="ORF">SAMN04487950_3155</name>
</gene>
<name>A0A1I4GD47_9EURY</name>
<dbReference type="RefSeq" id="WP_089870314.1">
    <property type="nucleotide sequence ID" value="NZ_FOTC01000003.1"/>
</dbReference>
<dbReference type="PANTHER" id="PTHR43384">
    <property type="entry name" value="SEPTUM SITE-DETERMINING PROTEIN MIND HOMOLOG, CHLOROPLASTIC-RELATED"/>
    <property type="match status" value="1"/>
</dbReference>
<evidence type="ECO:0000259" key="1">
    <source>
        <dbReference type="Pfam" id="PF01656"/>
    </source>
</evidence>
<dbReference type="GO" id="GO:0005524">
    <property type="term" value="F:ATP binding"/>
    <property type="evidence" value="ECO:0007669"/>
    <property type="project" value="TreeGrafter"/>
</dbReference>
<feature type="domain" description="CobQ/CobB/MinD/ParA nucleotide binding" evidence="1">
    <location>
        <begin position="3"/>
        <end position="204"/>
    </location>
</feature>
<dbReference type="EMBL" id="FOTC01000003">
    <property type="protein sequence ID" value="SFL27071.1"/>
    <property type="molecule type" value="Genomic_DNA"/>
</dbReference>
<dbReference type="Pfam" id="PF01656">
    <property type="entry name" value="CbiA"/>
    <property type="match status" value="1"/>
</dbReference>
<dbReference type="Proteomes" id="UP000199607">
    <property type="component" value="Unassembled WGS sequence"/>
</dbReference>
<keyword evidence="3" id="KW-1185">Reference proteome</keyword>
<dbReference type="InterPro" id="IPR027417">
    <property type="entry name" value="P-loop_NTPase"/>
</dbReference>
<evidence type="ECO:0000313" key="3">
    <source>
        <dbReference type="Proteomes" id="UP000199607"/>
    </source>
</evidence>
<dbReference type="GO" id="GO:0051782">
    <property type="term" value="P:negative regulation of cell division"/>
    <property type="evidence" value="ECO:0007669"/>
    <property type="project" value="TreeGrafter"/>
</dbReference>
<dbReference type="STRING" id="553466.SAMN04487950_3155"/>
<organism evidence="2 3">
    <name type="scientific">Halogranum rubrum</name>
    <dbReference type="NCBI Taxonomy" id="553466"/>
    <lineage>
        <taxon>Archaea</taxon>
        <taxon>Methanobacteriati</taxon>
        <taxon>Methanobacteriota</taxon>
        <taxon>Stenosarchaea group</taxon>
        <taxon>Halobacteria</taxon>
        <taxon>Halobacteriales</taxon>
        <taxon>Haloferacaceae</taxon>
    </lineage>
</organism>
<dbReference type="InterPro" id="IPR050625">
    <property type="entry name" value="ParA/MinD_ATPase"/>
</dbReference>
<accession>A0A1I4GD47</accession>
<dbReference type="GO" id="GO:0009898">
    <property type="term" value="C:cytoplasmic side of plasma membrane"/>
    <property type="evidence" value="ECO:0007669"/>
    <property type="project" value="TreeGrafter"/>
</dbReference>
<protein>
    <submittedName>
        <fullName evidence="2">Septum site-determining protein MinD</fullName>
    </submittedName>
</protein>
<dbReference type="SUPFAM" id="SSF52540">
    <property type="entry name" value="P-loop containing nucleoside triphosphate hydrolases"/>
    <property type="match status" value="1"/>
</dbReference>
<reference evidence="3" key="1">
    <citation type="submission" date="2016-10" db="EMBL/GenBank/DDBJ databases">
        <authorList>
            <person name="Varghese N."/>
            <person name="Submissions S."/>
        </authorList>
    </citation>
    <scope>NUCLEOTIDE SEQUENCE [LARGE SCALE GENOMIC DNA]</scope>
    <source>
        <strain evidence="3">CGMCC 1.7738</strain>
    </source>
</reference>
<sequence>MILAVTGGKGGVGKSTVAYNLGAALGAVVVDADLGMADLPTSPGSDLHDVLAGRADPLEAVRSMGADEGSSSFGVLPCGRSLAGARAADVTALATVLEQVEREFGAVVVDCPAGMRADAGVPLAVADCAVLVASPRPFALADAVRTRALARELDTALVGVVVNRVVDELSTETVETVAETLGAPVTTIPADPRVAVSIAEHSPLVDAAASSRAAEGITQLAAAVRSYQSR</sequence>
<dbReference type="GO" id="GO:0016887">
    <property type="term" value="F:ATP hydrolysis activity"/>
    <property type="evidence" value="ECO:0007669"/>
    <property type="project" value="TreeGrafter"/>
</dbReference>
<dbReference type="InterPro" id="IPR002586">
    <property type="entry name" value="CobQ/CobB/MinD/ParA_Nub-bd_dom"/>
</dbReference>
<dbReference type="AlphaFoldDB" id="A0A1I4GD47"/>
<proteinExistence type="predicted"/>